<dbReference type="PANTHER" id="PTHR31672:SF13">
    <property type="entry name" value="F-BOX PROTEIN CPR30-LIKE"/>
    <property type="match status" value="1"/>
</dbReference>
<keyword evidence="4" id="KW-1185">Reference proteome</keyword>
<dbReference type="SUPFAM" id="SSF50965">
    <property type="entry name" value="Galactose oxidase, central domain"/>
    <property type="match status" value="1"/>
</dbReference>
<dbReference type="Pfam" id="PF00646">
    <property type="entry name" value="F-box"/>
    <property type="match status" value="1"/>
</dbReference>
<dbReference type="NCBIfam" id="TIGR01640">
    <property type="entry name" value="F_box_assoc_1"/>
    <property type="match status" value="1"/>
</dbReference>
<reference evidence="3" key="1">
    <citation type="submission" date="2022-12" db="EMBL/GenBank/DDBJ databases">
        <title>Draft genome assemblies for two species of Escallonia (Escalloniales).</title>
        <authorList>
            <person name="Chanderbali A."/>
            <person name="Dervinis C."/>
            <person name="Anghel I."/>
            <person name="Soltis D."/>
            <person name="Soltis P."/>
            <person name="Zapata F."/>
        </authorList>
    </citation>
    <scope>NUCLEOTIDE SEQUENCE</scope>
    <source>
        <strain evidence="3">UCBG64.0493</strain>
        <tissue evidence="3">Leaf</tissue>
    </source>
</reference>
<dbReference type="SUPFAM" id="SSF81383">
    <property type="entry name" value="F-box domain"/>
    <property type="match status" value="1"/>
</dbReference>
<dbReference type="InterPro" id="IPR017451">
    <property type="entry name" value="F-box-assoc_interact_dom"/>
</dbReference>
<dbReference type="Gene3D" id="1.20.1280.50">
    <property type="match status" value="1"/>
</dbReference>
<dbReference type="InterPro" id="IPR011043">
    <property type="entry name" value="Gal_Oxase/kelch_b-propeller"/>
</dbReference>
<gene>
    <name evidence="3" type="ORF">RJ639_042502</name>
</gene>
<dbReference type="InterPro" id="IPR050796">
    <property type="entry name" value="SCF_F-box_component"/>
</dbReference>
<proteinExistence type="predicted"/>
<sequence length="525" mass="58824">MATTVAEQPLSAMPPGQEEIPRMPNDELDSNCPTIANDEVPQDGSIVHTSCLLICFNELIWKRFQALEHSTNATFLKTKVSFTCACACTCTGDPRPSPFRLSPMPRLPPMPYLPPIPPMPPVPFLEASACSFQREAQTVYNVGDGMEMSLVRVGSGKGVYMGVGPWVFGERRTRVNEAAVVAAMNAGGLREEQHMLLCKGVVRNCILDEITMIPPENREKRDNTSNNLSGNSLVPDDVVIEILLRLPVKSLLRCKSVCKSWFGLIKSSNFISKHHHHENNHTRILVHHRIHDDAGKERYLFSLFTDEPHSRQDLNYLHMPGPLFRHVIGSYDGLVLLCDGTEFDHPQMALWNPATREFKPLPIPKSNLPPHFKACECSFGFGWDPLGNDYKVVLISDCSDRRNGYPIDWVFSVAVYALGSESWRHLDPFLLPGRVIHNSMCVTCVNGAYYWLTADDSWTYTILLFDMGSEVVREIPGPDNLKEEAGQLVLYNGSIAMLLYNCSGETVEFVDGNLIPNVGRYNMLE</sequence>
<evidence type="ECO:0000313" key="4">
    <source>
        <dbReference type="Proteomes" id="UP001188597"/>
    </source>
</evidence>
<dbReference type="InterPro" id="IPR001810">
    <property type="entry name" value="F-box_dom"/>
</dbReference>
<dbReference type="EMBL" id="JAVXUP010000533">
    <property type="protein sequence ID" value="KAK3025733.1"/>
    <property type="molecule type" value="Genomic_DNA"/>
</dbReference>
<dbReference type="CDD" id="cd22157">
    <property type="entry name" value="F-box_AtFBW1-like"/>
    <property type="match status" value="1"/>
</dbReference>
<dbReference type="InterPro" id="IPR036047">
    <property type="entry name" value="F-box-like_dom_sf"/>
</dbReference>
<dbReference type="PANTHER" id="PTHR31672">
    <property type="entry name" value="BNACNNG10540D PROTEIN"/>
    <property type="match status" value="1"/>
</dbReference>
<protein>
    <recommendedName>
        <fullName evidence="2">F-box domain-containing protein</fullName>
    </recommendedName>
</protein>
<dbReference type="Pfam" id="PF08268">
    <property type="entry name" value="FBA_3"/>
    <property type="match status" value="1"/>
</dbReference>
<dbReference type="Proteomes" id="UP001188597">
    <property type="component" value="Unassembled WGS sequence"/>
</dbReference>
<organism evidence="3 4">
    <name type="scientific">Escallonia herrerae</name>
    <dbReference type="NCBI Taxonomy" id="1293975"/>
    <lineage>
        <taxon>Eukaryota</taxon>
        <taxon>Viridiplantae</taxon>
        <taxon>Streptophyta</taxon>
        <taxon>Embryophyta</taxon>
        <taxon>Tracheophyta</taxon>
        <taxon>Spermatophyta</taxon>
        <taxon>Magnoliopsida</taxon>
        <taxon>eudicotyledons</taxon>
        <taxon>Gunneridae</taxon>
        <taxon>Pentapetalae</taxon>
        <taxon>asterids</taxon>
        <taxon>campanulids</taxon>
        <taxon>Escalloniales</taxon>
        <taxon>Escalloniaceae</taxon>
        <taxon>Escallonia</taxon>
    </lineage>
</organism>
<feature type="region of interest" description="Disordered" evidence="1">
    <location>
        <begin position="1"/>
        <end position="28"/>
    </location>
</feature>
<dbReference type="AlphaFoldDB" id="A0AA88WIA4"/>
<evidence type="ECO:0000313" key="3">
    <source>
        <dbReference type="EMBL" id="KAK3025733.1"/>
    </source>
</evidence>
<name>A0AA88WIA4_9ASTE</name>
<evidence type="ECO:0000256" key="1">
    <source>
        <dbReference type="SAM" id="MobiDB-lite"/>
    </source>
</evidence>
<evidence type="ECO:0000259" key="2">
    <source>
        <dbReference type="PROSITE" id="PS50181"/>
    </source>
</evidence>
<comment type="caution">
    <text evidence="3">The sequence shown here is derived from an EMBL/GenBank/DDBJ whole genome shotgun (WGS) entry which is preliminary data.</text>
</comment>
<dbReference type="InterPro" id="IPR013187">
    <property type="entry name" value="F-box-assoc_dom_typ3"/>
</dbReference>
<dbReference type="SMART" id="SM00256">
    <property type="entry name" value="FBOX"/>
    <property type="match status" value="1"/>
</dbReference>
<accession>A0AA88WIA4</accession>
<feature type="domain" description="F-box" evidence="2">
    <location>
        <begin position="228"/>
        <end position="274"/>
    </location>
</feature>
<dbReference type="PROSITE" id="PS50181">
    <property type="entry name" value="FBOX"/>
    <property type="match status" value="1"/>
</dbReference>